<dbReference type="PANTHER" id="PTHR35079:SF1">
    <property type="entry name" value="LUNG ADENOMA SUSCEPTIBILITY PROTEIN 2"/>
    <property type="match status" value="1"/>
</dbReference>
<dbReference type="AlphaFoldDB" id="A0A8J7T8T8"/>
<evidence type="ECO:0000313" key="2">
    <source>
        <dbReference type="EMBL" id="MBN3314902.1"/>
    </source>
</evidence>
<protein>
    <submittedName>
        <fullName evidence="2">LAS2 protein</fullName>
    </submittedName>
</protein>
<gene>
    <name evidence="2" type="primary">Las2</name>
    <name evidence="2" type="ORF">GTO95_0011615</name>
</gene>
<keyword evidence="3" id="KW-1185">Reference proteome</keyword>
<feature type="region of interest" description="Disordered" evidence="1">
    <location>
        <begin position="497"/>
        <end position="517"/>
    </location>
</feature>
<feature type="non-terminal residue" evidence="2">
    <location>
        <position position="1"/>
    </location>
</feature>
<accession>A0A8J7T8T8</accession>
<feature type="region of interest" description="Disordered" evidence="1">
    <location>
        <begin position="151"/>
        <end position="178"/>
    </location>
</feature>
<organism evidence="2 3">
    <name type="scientific">Atractosteus spatula</name>
    <name type="common">Alligator gar</name>
    <name type="synonym">Lepisosteus spatula</name>
    <dbReference type="NCBI Taxonomy" id="7917"/>
    <lineage>
        <taxon>Eukaryota</taxon>
        <taxon>Metazoa</taxon>
        <taxon>Chordata</taxon>
        <taxon>Craniata</taxon>
        <taxon>Vertebrata</taxon>
        <taxon>Euteleostomi</taxon>
        <taxon>Actinopterygii</taxon>
        <taxon>Neopterygii</taxon>
        <taxon>Holostei</taxon>
        <taxon>Semionotiformes</taxon>
        <taxon>Lepisosteidae</taxon>
        <taxon>Atractosteus</taxon>
    </lineage>
</organism>
<evidence type="ECO:0000256" key="1">
    <source>
        <dbReference type="SAM" id="MobiDB-lite"/>
    </source>
</evidence>
<feature type="non-terminal residue" evidence="2">
    <location>
        <position position="573"/>
    </location>
</feature>
<evidence type="ECO:0000313" key="3">
    <source>
        <dbReference type="Proteomes" id="UP000736164"/>
    </source>
</evidence>
<dbReference type="InterPro" id="IPR052679">
    <property type="entry name" value="Cell_Prolif_Regulator"/>
</dbReference>
<feature type="region of interest" description="Disordered" evidence="1">
    <location>
        <begin position="397"/>
        <end position="428"/>
    </location>
</feature>
<reference evidence="2" key="1">
    <citation type="journal article" date="2021" name="Cell">
        <title>Tracing the genetic footprints of vertebrate landing in non-teleost ray-finned fishes.</title>
        <authorList>
            <person name="Bi X."/>
            <person name="Wang K."/>
            <person name="Yang L."/>
            <person name="Pan H."/>
            <person name="Jiang H."/>
            <person name="Wei Q."/>
            <person name="Fang M."/>
            <person name="Yu H."/>
            <person name="Zhu C."/>
            <person name="Cai Y."/>
            <person name="He Y."/>
            <person name="Gan X."/>
            <person name="Zeng H."/>
            <person name="Yu D."/>
            <person name="Zhu Y."/>
            <person name="Jiang H."/>
            <person name="Qiu Q."/>
            <person name="Yang H."/>
            <person name="Zhang Y.E."/>
            <person name="Wang W."/>
            <person name="Zhu M."/>
            <person name="He S."/>
            <person name="Zhang G."/>
        </authorList>
    </citation>
    <scope>NUCLEOTIDE SEQUENCE</scope>
    <source>
        <strain evidence="2">Allg_001</strain>
    </source>
</reference>
<comment type="caution">
    <text evidence="2">The sequence shown here is derived from an EMBL/GenBank/DDBJ whole genome shotgun (WGS) entry which is preliminary data.</text>
</comment>
<feature type="compositionally biased region" description="Basic and acidic residues" evidence="1">
    <location>
        <begin position="563"/>
        <end position="573"/>
    </location>
</feature>
<sequence length="573" mass="64924">MSVADSLYSPESTVTSLLASSGYLRSSLHTDSSHPSITYKDRRYGSATEALDAYIKDFERSQGTADQAREELQLNKDAVSHVLSRPRFRNKDVLKEKLSEKELDFLDLPIDSRRTRDPDLLSLTTDDLLVLPPDGSLPITRTSVFLSRSGRQHPDAFSHSRSSVRSCTDPSHTSRTSNGVLVKDTYMHQKKAARNQELRDLLCTQSGHRTTRYEKHKPFLSTHLSFEKKKLNTNSAHNYPRWLTSQRSEMDFSGITSVPDMKYPAWLKDCDLASDLSGNDEAVKEVRQSLCHTQRPTTQPKIPSWLEELEASYYELHQNTDDRLRATSESVRRIGLQKNDCTVFKEEAGQNSLPELREAFAGHLASGEIRRIANYDEPFRDDKIELLIQKAEKALASPSLGLSRSEKEHGSPQTEEVLDADRSWDNPPVSFKTPVPVGEAEELLNPTETARSKLMDNYMSDCREVTGSSSSGYSSRKHPGPVEALKHMLFSLQAVEQRVSQEHTGQHQQDNSKINSKPTLENYETALGSQSLQRALYHLGRLKNLVDDMKEKEEDDELVQNENHFDFEDTKKP</sequence>
<feature type="region of interest" description="Disordered" evidence="1">
    <location>
        <begin position="551"/>
        <end position="573"/>
    </location>
</feature>
<feature type="compositionally biased region" description="Polar residues" evidence="1">
    <location>
        <begin position="506"/>
        <end position="517"/>
    </location>
</feature>
<dbReference type="PANTHER" id="PTHR35079">
    <property type="entry name" value="LUNG ADENOMA SUSCEPTIBILITY PROTEIN 2"/>
    <property type="match status" value="1"/>
</dbReference>
<proteinExistence type="predicted"/>
<feature type="compositionally biased region" description="Polar residues" evidence="1">
    <location>
        <begin position="159"/>
        <end position="178"/>
    </location>
</feature>
<dbReference type="EMBL" id="JAAWVO010018359">
    <property type="protein sequence ID" value="MBN3314902.1"/>
    <property type="molecule type" value="Genomic_DNA"/>
</dbReference>
<name>A0A8J7T8T8_ATRSP</name>
<dbReference type="Proteomes" id="UP000736164">
    <property type="component" value="Unassembled WGS sequence"/>
</dbReference>